<protein>
    <recommendedName>
        <fullName evidence="3">RNA polymerase sigma factor 70 region 4 type 2 domain-containing protein</fullName>
    </recommendedName>
</protein>
<dbReference type="AlphaFoldDB" id="A0A091C2E4"/>
<comment type="caution">
    <text evidence="1">The sequence shown here is derived from an EMBL/GenBank/DDBJ whole genome shotgun (WGS) entry which is preliminary data.</text>
</comment>
<evidence type="ECO:0008006" key="3">
    <source>
        <dbReference type="Google" id="ProtNLM"/>
    </source>
</evidence>
<keyword evidence="2" id="KW-1185">Reference proteome</keyword>
<dbReference type="Gene3D" id="1.10.10.10">
    <property type="entry name" value="Winged helix-like DNA-binding domain superfamily/Winged helix DNA-binding domain"/>
    <property type="match status" value="1"/>
</dbReference>
<dbReference type="SUPFAM" id="SSF88659">
    <property type="entry name" value="Sigma3 and sigma4 domains of RNA polymerase sigma factors"/>
    <property type="match status" value="1"/>
</dbReference>
<gene>
    <name evidence="1" type="ORF">N790_04895</name>
</gene>
<evidence type="ECO:0000313" key="1">
    <source>
        <dbReference type="EMBL" id="KFN50800.1"/>
    </source>
</evidence>
<reference evidence="1 2" key="1">
    <citation type="submission" date="2013-09" db="EMBL/GenBank/DDBJ databases">
        <title>Genome sequencing of Arenimonas malthae.</title>
        <authorList>
            <person name="Chen F."/>
            <person name="Wang G."/>
        </authorList>
    </citation>
    <scope>NUCLEOTIDE SEQUENCE [LARGE SCALE GENOMIC DNA]</scope>
    <source>
        <strain evidence="1 2">CC-JY-1</strain>
    </source>
</reference>
<dbReference type="EMBL" id="AVCH01000084">
    <property type="protein sequence ID" value="KFN50800.1"/>
    <property type="molecule type" value="Genomic_DNA"/>
</dbReference>
<dbReference type="Pfam" id="PF11304">
    <property type="entry name" value="DUF3106"/>
    <property type="match status" value="1"/>
</dbReference>
<name>A0A091C2E4_9GAMM</name>
<proteinExistence type="predicted"/>
<dbReference type="PATRIC" id="fig|1384054.3.peg.859"/>
<organism evidence="1 2">
    <name type="scientific">Arenimonas malthae CC-JY-1</name>
    <dbReference type="NCBI Taxonomy" id="1384054"/>
    <lineage>
        <taxon>Bacteria</taxon>
        <taxon>Pseudomonadati</taxon>
        <taxon>Pseudomonadota</taxon>
        <taxon>Gammaproteobacteria</taxon>
        <taxon>Lysobacterales</taxon>
        <taxon>Lysobacteraceae</taxon>
        <taxon>Arenimonas</taxon>
    </lineage>
</organism>
<sequence>MSAQAALSPALSAFLRGIERRAFVFAQLQCGRDREALAAVGRAMRAFGAVSAATPLSGWPAGFWSLLLAQAELSDGDSSLPELAALSSGPRAALLLRLVAGLDFPHAAQVLGVGEATYRFALQRALHQLGEAGISYAALGQLRERLHRQVKTLPEATVDALAEQRARVARGEPEPAPPPPTPPPPAWLRRLPWVGLGLLALAFAATFWTPAEPLPPGGTETLPPELPAEAPAPAAVAPVDADRVIHPDYAALAETVDDTVASDLAFHSWLAGTGALATAPDAAEPLPTPVDRSADDVASFEALPAAQRTLLVPLAGAWPNLDPDTRRQVIAHAAHWLALDEPARQALRERIAAWDALPAAERARRRGIHAAWLSLRPAERAQVQAAAVAFAALPETERKPLQDTFAALPDDQRASWWLGPEVGAWFAPLQPLFAYVPEAQRPQLLEMLRGLSPEARADLALLARRLPADARETLRRDLLSAPPEAREALVRQRLGR</sequence>
<dbReference type="InterPro" id="IPR013324">
    <property type="entry name" value="RNA_pol_sigma_r3/r4-like"/>
</dbReference>
<dbReference type="eggNOG" id="ENOG5030T70">
    <property type="taxonomic scope" value="Bacteria"/>
</dbReference>
<dbReference type="RefSeq" id="WP_052385687.1">
    <property type="nucleotide sequence ID" value="NZ_AVCH01000084.1"/>
</dbReference>
<dbReference type="InterPro" id="IPR036388">
    <property type="entry name" value="WH-like_DNA-bd_sf"/>
</dbReference>
<dbReference type="Proteomes" id="UP000029392">
    <property type="component" value="Unassembled WGS sequence"/>
</dbReference>
<accession>A0A091C2E4</accession>
<dbReference type="InterPro" id="IPR021455">
    <property type="entry name" value="DUF3106"/>
</dbReference>
<evidence type="ECO:0000313" key="2">
    <source>
        <dbReference type="Proteomes" id="UP000029392"/>
    </source>
</evidence>